<dbReference type="PANTHER" id="PTHR33099">
    <property type="entry name" value="FE2OG DIOXYGENASE DOMAIN-CONTAINING PROTEIN"/>
    <property type="match status" value="1"/>
</dbReference>
<evidence type="ECO:0000256" key="1">
    <source>
        <dbReference type="SAM" id="MobiDB-lite"/>
    </source>
</evidence>
<keyword evidence="3" id="KW-1185">Reference proteome</keyword>
<sequence>MCSQTGSTKKRTRKSQATPPGDHKAFFESCRQLKGFVEGEQAMASLACGGTIPIAVPGTETTSPTPAPVNIFWSTSDDSVANKLVLPANGATPESSMDVLQRLIFNCGPASFCRGNQDVMDPEYRKAVKLNSDQFATKFHPVDYGLIEHIEQILLPSICSKEDKTHLRKLHAELYKFNVYSGPSGLFRKHVDTPRSEKQVGSLVVCLPFPFKGG</sequence>
<reference evidence="3" key="1">
    <citation type="journal article" date="2017" name="Genome Biol.">
        <title>Comparative genomics reveals high biological diversity and specific adaptations in the industrially and medically important fungal genus Aspergillus.</title>
        <authorList>
            <person name="de Vries R.P."/>
            <person name="Riley R."/>
            <person name="Wiebenga A."/>
            <person name="Aguilar-Osorio G."/>
            <person name="Amillis S."/>
            <person name="Uchima C.A."/>
            <person name="Anderluh G."/>
            <person name="Asadollahi M."/>
            <person name="Askin M."/>
            <person name="Barry K."/>
            <person name="Battaglia E."/>
            <person name="Bayram O."/>
            <person name="Benocci T."/>
            <person name="Braus-Stromeyer S.A."/>
            <person name="Caldana C."/>
            <person name="Canovas D."/>
            <person name="Cerqueira G.C."/>
            <person name="Chen F."/>
            <person name="Chen W."/>
            <person name="Choi C."/>
            <person name="Clum A."/>
            <person name="Dos Santos R.A."/>
            <person name="Damasio A.R."/>
            <person name="Diallinas G."/>
            <person name="Emri T."/>
            <person name="Fekete E."/>
            <person name="Flipphi M."/>
            <person name="Freyberg S."/>
            <person name="Gallo A."/>
            <person name="Gournas C."/>
            <person name="Habgood R."/>
            <person name="Hainaut M."/>
            <person name="Harispe M.L."/>
            <person name="Henrissat B."/>
            <person name="Hilden K.S."/>
            <person name="Hope R."/>
            <person name="Hossain A."/>
            <person name="Karabika E."/>
            <person name="Karaffa L."/>
            <person name="Karanyi Z."/>
            <person name="Krasevec N."/>
            <person name="Kuo A."/>
            <person name="Kusch H."/>
            <person name="LaButti K."/>
            <person name="Lagendijk E.L."/>
            <person name="Lapidus A."/>
            <person name="Levasseur A."/>
            <person name="Lindquist E."/>
            <person name="Lipzen A."/>
            <person name="Logrieco A.F."/>
            <person name="MacCabe A."/>
            <person name="Maekelae M.R."/>
            <person name="Malavazi I."/>
            <person name="Melin P."/>
            <person name="Meyer V."/>
            <person name="Mielnichuk N."/>
            <person name="Miskei M."/>
            <person name="Molnar A.P."/>
            <person name="Mule G."/>
            <person name="Ngan C.Y."/>
            <person name="Orejas M."/>
            <person name="Orosz E."/>
            <person name="Ouedraogo J.P."/>
            <person name="Overkamp K.M."/>
            <person name="Park H.-S."/>
            <person name="Perrone G."/>
            <person name="Piumi F."/>
            <person name="Punt P.J."/>
            <person name="Ram A.F."/>
            <person name="Ramon A."/>
            <person name="Rauscher S."/>
            <person name="Record E."/>
            <person name="Riano-Pachon D.M."/>
            <person name="Robert V."/>
            <person name="Roehrig J."/>
            <person name="Ruller R."/>
            <person name="Salamov A."/>
            <person name="Salih N.S."/>
            <person name="Samson R.A."/>
            <person name="Sandor E."/>
            <person name="Sanguinetti M."/>
            <person name="Schuetze T."/>
            <person name="Sepcic K."/>
            <person name="Shelest E."/>
            <person name="Sherlock G."/>
            <person name="Sophianopoulou V."/>
            <person name="Squina F.M."/>
            <person name="Sun H."/>
            <person name="Susca A."/>
            <person name="Todd R.B."/>
            <person name="Tsang A."/>
            <person name="Unkles S.E."/>
            <person name="van de Wiele N."/>
            <person name="van Rossen-Uffink D."/>
            <person name="Oliveira J.V."/>
            <person name="Vesth T.C."/>
            <person name="Visser J."/>
            <person name="Yu J.-H."/>
            <person name="Zhou M."/>
            <person name="Andersen M.R."/>
            <person name="Archer D.B."/>
            <person name="Baker S.E."/>
            <person name="Benoit I."/>
            <person name="Brakhage A.A."/>
            <person name="Braus G.H."/>
            <person name="Fischer R."/>
            <person name="Frisvad J.C."/>
            <person name="Goldman G.H."/>
            <person name="Houbraken J."/>
            <person name="Oakley B."/>
            <person name="Pocsi I."/>
            <person name="Scazzocchio C."/>
            <person name="Seiboth B."/>
            <person name="vanKuyk P.A."/>
            <person name="Wortman J."/>
            <person name="Dyer P.S."/>
            <person name="Grigoriev I.V."/>
        </authorList>
    </citation>
    <scope>NUCLEOTIDE SEQUENCE [LARGE SCALE GENOMIC DNA]</scope>
    <source>
        <strain evidence="3">CBS 516.65</strain>
    </source>
</reference>
<dbReference type="PANTHER" id="PTHR33099:SF7">
    <property type="entry name" value="MYND-TYPE DOMAIN-CONTAINING PROTEIN"/>
    <property type="match status" value="1"/>
</dbReference>
<dbReference type="GeneID" id="34458497"/>
<protein>
    <recommendedName>
        <fullName evidence="4">Prolyl 4-hydroxylase alpha subunit Fe(2+) 2OG dioxygenase domain-containing protein</fullName>
    </recommendedName>
</protein>
<evidence type="ECO:0008006" key="4">
    <source>
        <dbReference type="Google" id="ProtNLM"/>
    </source>
</evidence>
<dbReference type="Proteomes" id="UP000184300">
    <property type="component" value="Unassembled WGS sequence"/>
</dbReference>
<dbReference type="EMBL" id="KV878893">
    <property type="protein sequence ID" value="OJJ86026.1"/>
    <property type="molecule type" value="Genomic_DNA"/>
</dbReference>
<name>A0A1L9VQ39_ASPGL</name>
<accession>A0A1L9VQ39</accession>
<gene>
    <name evidence="2" type="ORF">ASPGLDRAFT_1513031</name>
</gene>
<organism evidence="2 3">
    <name type="scientific">Aspergillus glaucus CBS 516.65</name>
    <dbReference type="NCBI Taxonomy" id="1160497"/>
    <lineage>
        <taxon>Eukaryota</taxon>
        <taxon>Fungi</taxon>
        <taxon>Dikarya</taxon>
        <taxon>Ascomycota</taxon>
        <taxon>Pezizomycotina</taxon>
        <taxon>Eurotiomycetes</taxon>
        <taxon>Eurotiomycetidae</taxon>
        <taxon>Eurotiales</taxon>
        <taxon>Aspergillaceae</taxon>
        <taxon>Aspergillus</taxon>
        <taxon>Aspergillus subgen. Aspergillus</taxon>
    </lineage>
</organism>
<feature type="region of interest" description="Disordered" evidence="1">
    <location>
        <begin position="1"/>
        <end position="24"/>
    </location>
</feature>
<dbReference type="AlphaFoldDB" id="A0A1L9VQ39"/>
<evidence type="ECO:0000313" key="3">
    <source>
        <dbReference type="Proteomes" id="UP000184300"/>
    </source>
</evidence>
<dbReference type="OrthoDB" id="27483at2759"/>
<evidence type="ECO:0000313" key="2">
    <source>
        <dbReference type="EMBL" id="OJJ86026.1"/>
    </source>
</evidence>
<dbReference type="RefSeq" id="XP_022402720.1">
    <property type="nucleotide sequence ID" value="XM_022542236.1"/>
</dbReference>
<dbReference type="VEuPathDB" id="FungiDB:ASPGLDRAFT_1513031"/>
<proteinExistence type="predicted"/>